<dbReference type="EMBL" id="CM056814">
    <property type="protein sequence ID" value="KAJ8627480.1"/>
    <property type="molecule type" value="Genomic_DNA"/>
</dbReference>
<organism evidence="1 2">
    <name type="scientific">Persea americana</name>
    <name type="common">Avocado</name>
    <dbReference type="NCBI Taxonomy" id="3435"/>
    <lineage>
        <taxon>Eukaryota</taxon>
        <taxon>Viridiplantae</taxon>
        <taxon>Streptophyta</taxon>
        <taxon>Embryophyta</taxon>
        <taxon>Tracheophyta</taxon>
        <taxon>Spermatophyta</taxon>
        <taxon>Magnoliopsida</taxon>
        <taxon>Magnoliidae</taxon>
        <taxon>Laurales</taxon>
        <taxon>Lauraceae</taxon>
        <taxon>Persea</taxon>
    </lineage>
</organism>
<evidence type="ECO:0000313" key="1">
    <source>
        <dbReference type="EMBL" id="KAJ8627480.1"/>
    </source>
</evidence>
<name>A0ACC2L237_PERAE</name>
<evidence type="ECO:0000313" key="2">
    <source>
        <dbReference type="Proteomes" id="UP001234297"/>
    </source>
</evidence>
<proteinExistence type="predicted"/>
<accession>A0ACC2L237</accession>
<protein>
    <submittedName>
        <fullName evidence="1">Uncharacterized protein</fullName>
    </submittedName>
</protein>
<keyword evidence="2" id="KW-1185">Reference proteome</keyword>
<gene>
    <name evidence="1" type="ORF">MRB53_020787</name>
</gene>
<comment type="caution">
    <text evidence="1">The sequence shown here is derived from an EMBL/GenBank/DDBJ whole genome shotgun (WGS) entry which is preliminary data.</text>
</comment>
<sequence length="81" mass="8516">MDLFAFLDGGETAAGAENRGEGECAGWDAVLVHFSVEGDGIGEMLTAVRDPGLEVPARDGDGWEYSGLHDKAENSNFGVQT</sequence>
<reference evidence="1 2" key="1">
    <citation type="journal article" date="2022" name="Hortic Res">
        <title>A haplotype resolved chromosomal level avocado genome allows analysis of novel avocado genes.</title>
        <authorList>
            <person name="Nath O."/>
            <person name="Fletcher S.J."/>
            <person name="Hayward A."/>
            <person name="Shaw L.M."/>
            <person name="Masouleh A.K."/>
            <person name="Furtado A."/>
            <person name="Henry R.J."/>
            <person name="Mitter N."/>
        </authorList>
    </citation>
    <scope>NUCLEOTIDE SEQUENCE [LARGE SCALE GENOMIC DNA]</scope>
    <source>
        <strain evidence="2">cv. Hass</strain>
    </source>
</reference>
<dbReference type="Proteomes" id="UP001234297">
    <property type="component" value="Chromosome 6"/>
</dbReference>